<protein>
    <submittedName>
        <fullName evidence="1">Heme-binding protein</fullName>
    </submittedName>
</protein>
<dbReference type="NCBIfam" id="NF040572">
    <property type="entry name" value="heme_bind_FMP"/>
    <property type="match status" value="1"/>
</dbReference>
<accession>A0ABV7GMR9</accession>
<keyword evidence="2" id="KW-1185">Reference proteome</keyword>
<comment type="caution">
    <text evidence="1">The sequence shown here is derived from an EMBL/GenBank/DDBJ whole genome shotgun (WGS) entry which is preliminary data.</text>
</comment>
<reference evidence="2" key="1">
    <citation type="journal article" date="2019" name="Int. J. Syst. Evol. Microbiol.">
        <title>The Global Catalogue of Microorganisms (GCM) 10K type strain sequencing project: providing services to taxonomists for standard genome sequencing and annotation.</title>
        <authorList>
            <consortium name="The Broad Institute Genomics Platform"/>
            <consortium name="The Broad Institute Genome Sequencing Center for Infectious Disease"/>
            <person name="Wu L."/>
            <person name="Ma J."/>
        </authorList>
    </citation>
    <scope>NUCLEOTIDE SEQUENCE [LARGE SCALE GENOMIC DNA]</scope>
    <source>
        <strain evidence="2">KCTC 52366</strain>
    </source>
</reference>
<name>A0ABV7GMR9_9RHOB</name>
<dbReference type="EMBL" id="JBHRTB010000010">
    <property type="protein sequence ID" value="MFC3142889.1"/>
    <property type="molecule type" value="Genomic_DNA"/>
</dbReference>
<dbReference type="Proteomes" id="UP001595632">
    <property type="component" value="Unassembled WGS sequence"/>
</dbReference>
<evidence type="ECO:0000313" key="1">
    <source>
        <dbReference type="EMBL" id="MFC3142889.1"/>
    </source>
</evidence>
<gene>
    <name evidence="1" type="ORF">ACFOGP_09225</name>
</gene>
<sequence length="394" mass="43280">MIEYEVASAGAKREIRPAAPREPALGPLELLPGTWANVRPEHRLINDDGSENLFQGEGTLTAEGASPLDGRGWNIIALPFATPDQQPNYRVLMNQYNEVLQFKKVDENIPNRGITQVSPPQKADQLVAALDYEQMIAQIRAADFPVSGDAGDDLLPIHHEPGFFLRMRDQTIEGTNIARLSTIPHGDSLVALGAFTERLHELTEAPQIPDLSALPEGVGGGLEAFVNGIDLDAPNGPRETYMLPYAHFAQKPFKGVIPFPDGQGFSPINANALLQASVQEFADRITKTTVLQMDTDAFEAGIVNIPFIVRQANAKVMNVTFWIMELDEMDEDGDPKLLLAYSQFIMLDFFGRADGKAGQIRWPHVSINIMEKVAKPPRPEDAGYPAMMTARAQS</sequence>
<evidence type="ECO:0000313" key="2">
    <source>
        <dbReference type="Proteomes" id="UP001595632"/>
    </source>
</evidence>
<proteinExistence type="predicted"/>
<dbReference type="InterPro" id="IPR047975">
    <property type="entry name" value="Heme_bind_FMP"/>
</dbReference>
<dbReference type="RefSeq" id="WP_275632870.1">
    <property type="nucleotide sequence ID" value="NZ_JARGYD010000004.1"/>
</dbReference>
<organism evidence="1 2">
    <name type="scientific">Psychromarinibacter halotolerans</name>
    <dbReference type="NCBI Taxonomy" id="1775175"/>
    <lineage>
        <taxon>Bacteria</taxon>
        <taxon>Pseudomonadati</taxon>
        <taxon>Pseudomonadota</taxon>
        <taxon>Alphaproteobacteria</taxon>
        <taxon>Rhodobacterales</taxon>
        <taxon>Paracoccaceae</taxon>
        <taxon>Psychromarinibacter</taxon>
    </lineage>
</organism>